<evidence type="ECO:0000259" key="3">
    <source>
        <dbReference type="Pfam" id="PF07859"/>
    </source>
</evidence>
<dbReference type="Gene3D" id="3.40.50.1820">
    <property type="entry name" value="alpha/beta hydrolase"/>
    <property type="match status" value="1"/>
</dbReference>
<dbReference type="PANTHER" id="PTHR23024">
    <property type="entry name" value="ARYLACETAMIDE DEACETYLASE"/>
    <property type="match status" value="1"/>
</dbReference>
<dbReference type="SUPFAM" id="SSF53474">
    <property type="entry name" value="alpha/beta-Hydrolases"/>
    <property type="match status" value="1"/>
</dbReference>
<dbReference type="Proteomes" id="UP000834106">
    <property type="component" value="Chromosome 18"/>
</dbReference>
<dbReference type="AlphaFoldDB" id="A0AAD2A4Y0"/>
<name>A0AAD2A4Y0_9LAMI</name>
<dbReference type="EMBL" id="OU503053">
    <property type="protein sequence ID" value="CAI9781553.1"/>
    <property type="molecule type" value="Genomic_DNA"/>
</dbReference>
<protein>
    <recommendedName>
        <fullName evidence="3">Alpha/beta hydrolase fold-3 domain-containing protein</fullName>
    </recommendedName>
</protein>
<reference evidence="4" key="1">
    <citation type="submission" date="2023-05" db="EMBL/GenBank/DDBJ databases">
        <authorList>
            <person name="Huff M."/>
        </authorList>
    </citation>
    <scope>NUCLEOTIDE SEQUENCE</scope>
</reference>
<feature type="domain" description="Alpha/beta hydrolase fold-3" evidence="3">
    <location>
        <begin position="61"/>
        <end position="260"/>
    </location>
</feature>
<dbReference type="Pfam" id="PF07859">
    <property type="entry name" value="Abhydrolase_3"/>
    <property type="match status" value="1"/>
</dbReference>
<dbReference type="PANTHER" id="PTHR23024:SF113">
    <property type="entry name" value="CARBOXYLESTERASE 8-RELATED"/>
    <property type="match status" value="1"/>
</dbReference>
<accession>A0AAD2A4Y0</accession>
<sequence>MAMAIYSIFMVFLLFCQLGLKIASSDEQTTPKHTLQEAYNVLGIKPNPDGSLTREIRIPMISAQFPAVVASVEYRLAPEHRLPAAYDDAMDAITWARKQAVFVKGADAWIKSVDFSRVFLLGSSAGGNIAYHAALRALDLNLSPIKIKGLIMNQAYFGGVHRTESEIKLSEDAYVPLYVNDLLWTFALPKNANRDHVFSNPLMIGGSSYDLGRIKRLPRIMMKGDDGDPLVDREKLLVKLLKSNGVQVVSIFNEGGYHGIELANATAPQAQALYDAMKNFIKSTR</sequence>
<organism evidence="4 5">
    <name type="scientific">Fraxinus pennsylvanica</name>
    <dbReference type="NCBI Taxonomy" id="56036"/>
    <lineage>
        <taxon>Eukaryota</taxon>
        <taxon>Viridiplantae</taxon>
        <taxon>Streptophyta</taxon>
        <taxon>Embryophyta</taxon>
        <taxon>Tracheophyta</taxon>
        <taxon>Spermatophyta</taxon>
        <taxon>Magnoliopsida</taxon>
        <taxon>eudicotyledons</taxon>
        <taxon>Gunneridae</taxon>
        <taxon>Pentapetalae</taxon>
        <taxon>asterids</taxon>
        <taxon>lamiids</taxon>
        <taxon>Lamiales</taxon>
        <taxon>Oleaceae</taxon>
        <taxon>Oleeae</taxon>
        <taxon>Fraxinus</taxon>
    </lineage>
</organism>
<dbReference type="GO" id="GO:0016787">
    <property type="term" value="F:hydrolase activity"/>
    <property type="evidence" value="ECO:0007669"/>
    <property type="project" value="InterPro"/>
</dbReference>
<keyword evidence="2" id="KW-0732">Signal</keyword>
<evidence type="ECO:0000256" key="2">
    <source>
        <dbReference type="SAM" id="SignalP"/>
    </source>
</evidence>
<keyword evidence="5" id="KW-1185">Reference proteome</keyword>
<dbReference type="InterPro" id="IPR029058">
    <property type="entry name" value="AB_hydrolase_fold"/>
</dbReference>
<proteinExistence type="inferred from homology"/>
<evidence type="ECO:0000256" key="1">
    <source>
        <dbReference type="ARBA" id="ARBA00010515"/>
    </source>
</evidence>
<dbReference type="InterPro" id="IPR013094">
    <property type="entry name" value="AB_hydrolase_3"/>
</dbReference>
<comment type="similarity">
    <text evidence="1">Belongs to the 'GDXG' lipolytic enzyme family.</text>
</comment>
<feature type="signal peptide" evidence="2">
    <location>
        <begin position="1"/>
        <end position="25"/>
    </location>
</feature>
<evidence type="ECO:0000313" key="4">
    <source>
        <dbReference type="EMBL" id="CAI9781553.1"/>
    </source>
</evidence>
<gene>
    <name evidence="4" type="ORF">FPE_LOCUS28983</name>
</gene>
<feature type="chain" id="PRO_5042137100" description="Alpha/beta hydrolase fold-3 domain-containing protein" evidence="2">
    <location>
        <begin position="26"/>
        <end position="285"/>
    </location>
</feature>
<dbReference type="InterPro" id="IPR050466">
    <property type="entry name" value="Carboxylest/Gibb_receptor"/>
</dbReference>
<evidence type="ECO:0000313" key="5">
    <source>
        <dbReference type="Proteomes" id="UP000834106"/>
    </source>
</evidence>